<dbReference type="KEGG" id="cbd:CBUD_0068"/>
<sequence length="189" mass="21881">MPFEFQKMPIPEVILIKPKVFTDDRGFFIETFKQSDFRRHGINGEFLQDNHSLSMKKGVLRGLHYQLDPHAQGKLVRVVLGKVFDVAVDLRRESPTFGKWVSTELSSTNNHMLWIPPGFAHGMLVLEENTHLLYKCTAEYVPESERYIRWDDPDINIKWPIKNNLLLSEKDAAGVFLQRAEINAQYHGS</sequence>
<dbReference type="GO" id="GO:0000271">
    <property type="term" value="P:polysaccharide biosynthetic process"/>
    <property type="evidence" value="ECO:0007669"/>
    <property type="project" value="TreeGrafter"/>
</dbReference>
<evidence type="ECO:0000256" key="5">
    <source>
        <dbReference type="PIRSR" id="PIRSR600888-1"/>
    </source>
</evidence>
<reference evidence="8 9" key="1">
    <citation type="journal article" date="2009" name="Infect. Immun.">
        <title>Comparative genomics reveal extensive transposon-mediated genomic plasticity and diversity among potential effector proteins within the genus Coxiella.</title>
        <authorList>
            <person name="Beare P.A."/>
            <person name="Unsworth N."/>
            <person name="Andoh M."/>
            <person name="Voth D.E."/>
            <person name="Omsland A."/>
            <person name="Gilk S.D."/>
            <person name="Williams K.P."/>
            <person name="Sobral B.W."/>
            <person name="Kupko J.J.III."/>
            <person name="Porcella S.F."/>
            <person name="Samuel J.E."/>
            <person name="Heinzen R.A."/>
        </authorList>
    </citation>
    <scope>NUCLEOTIDE SEQUENCE [LARGE SCALE GENOMIC DNA]</scope>
    <source>
        <strain evidence="8 9">Dugway 5J108-111</strain>
    </source>
</reference>
<dbReference type="EMBL" id="CP000733">
    <property type="protein sequence ID" value="ABS77956.1"/>
    <property type="molecule type" value="Genomic_DNA"/>
</dbReference>
<name>A9KF10_COXBN</name>
<proteinExistence type="inferred from homology"/>
<dbReference type="Pfam" id="PF00908">
    <property type="entry name" value="dTDP_sugar_isom"/>
    <property type="match status" value="1"/>
</dbReference>
<evidence type="ECO:0000313" key="8">
    <source>
        <dbReference type="EMBL" id="ABS77956.1"/>
    </source>
</evidence>
<dbReference type="CDD" id="cd00438">
    <property type="entry name" value="cupin_RmlC"/>
    <property type="match status" value="1"/>
</dbReference>
<dbReference type="InterPro" id="IPR000888">
    <property type="entry name" value="RmlC-like"/>
</dbReference>
<dbReference type="HOGENOM" id="CLU_090940_1_1_6"/>
<evidence type="ECO:0000256" key="4">
    <source>
        <dbReference type="ARBA" id="ARBA00019595"/>
    </source>
</evidence>
<dbReference type="InterPro" id="IPR014710">
    <property type="entry name" value="RmlC-like_jellyroll"/>
</dbReference>
<comment type="catalytic activity">
    <reaction evidence="1 7">
        <text>dTDP-4-dehydro-6-deoxy-alpha-D-glucose = dTDP-4-dehydro-beta-L-rhamnose</text>
        <dbReference type="Rhea" id="RHEA:16969"/>
        <dbReference type="ChEBI" id="CHEBI:57649"/>
        <dbReference type="ChEBI" id="CHEBI:62830"/>
        <dbReference type="EC" id="5.1.3.13"/>
    </reaction>
</comment>
<evidence type="ECO:0000313" key="9">
    <source>
        <dbReference type="Proteomes" id="UP000008555"/>
    </source>
</evidence>
<gene>
    <name evidence="8" type="primary">rfbC</name>
    <name evidence="8" type="ordered locus">CBUD_0068</name>
</gene>
<evidence type="ECO:0000256" key="2">
    <source>
        <dbReference type="ARBA" id="ARBA00001997"/>
    </source>
</evidence>
<protein>
    <recommendedName>
        <fullName evidence="4 7">dTDP-4-dehydrorhamnose 3,5-epimerase</fullName>
        <ecNumber evidence="3 7">5.1.3.13</ecNumber>
    </recommendedName>
    <alternativeName>
        <fullName evidence="7">Thymidine diphospho-4-keto-rhamnose 3,5-epimerase</fullName>
    </alternativeName>
</protein>
<dbReference type="PANTHER" id="PTHR21047">
    <property type="entry name" value="DTDP-6-DEOXY-D-GLUCOSE-3,5 EPIMERASE"/>
    <property type="match status" value="1"/>
</dbReference>
<comment type="pathway">
    <text evidence="7">Carbohydrate biosynthesis; dTDP-L-rhamnose biosynthesis.</text>
</comment>
<organism evidence="8 9">
    <name type="scientific">Coxiella burnetii (strain Dugway 5J108-111)</name>
    <dbReference type="NCBI Taxonomy" id="434922"/>
    <lineage>
        <taxon>Bacteria</taxon>
        <taxon>Pseudomonadati</taxon>
        <taxon>Pseudomonadota</taxon>
        <taxon>Gammaproteobacteria</taxon>
        <taxon>Legionellales</taxon>
        <taxon>Coxiellaceae</taxon>
        <taxon>Coxiella</taxon>
    </lineage>
</organism>
<keyword evidence="7 8" id="KW-0413">Isomerase</keyword>
<dbReference type="GO" id="GO:0019305">
    <property type="term" value="P:dTDP-rhamnose biosynthetic process"/>
    <property type="evidence" value="ECO:0007669"/>
    <property type="project" value="UniProtKB-UniRule"/>
</dbReference>
<dbReference type="Proteomes" id="UP000008555">
    <property type="component" value="Chromosome"/>
</dbReference>
<evidence type="ECO:0000256" key="6">
    <source>
        <dbReference type="PIRSR" id="PIRSR600888-3"/>
    </source>
</evidence>
<feature type="active site" description="Proton acceptor" evidence="5">
    <location>
        <position position="64"/>
    </location>
</feature>
<feature type="site" description="Participates in a stacking interaction with the thymidine ring of dTDP-4-oxo-6-deoxyglucose" evidence="6">
    <location>
        <position position="140"/>
    </location>
</feature>
<dbReference type="SMR" id="A9KF10"/>
<dbReference type="AlphaFoldDB" id="A9KF10"/>
<dbReference type="NCBIfam" id="TIGR01221">
    <property type="entry name" value="rmlC"/>
    <property type="match status" value="1"/>
</dbReference>
<dbReference type="UniPathway" id="UPA00124"/>
<accession>A9KF10</accession>
<comment type="similarity">
    <text evidence="7">Belongs to the dTDP-4-dehydrorhamnose 3,5-epimerase family.</text>
</comment>
<dbReference type="GO" id="GO:0005829">
    <property type="term" value="C:cytosol"/>
    <property type="evidence" value="ECO:0007669"/>
    <property type="project" value="TreeGrafter"/>
</dbReference>
<dbReference type="InterPro" id="IPR011051">
    <property type="entry name" value="RmlC_Cupin_sf"/>
</dbReference>
<evidence type="ECO:0000256" key="3">
    <source>
        <dbReference type="ARBA" id="ARBA00012098"/>
    </source>
</evidence>
<evidence type="ECO:0000256" key="1">
    <source>
        <dbReference type="ARBA" id="ARBA00001298"/>
    </source>
</evidence>
<dbReference type="PANTHER" id="PTHR21047:SF2">
    <property type="entry name" value="THYMIDINE DIPHOSPHO-4-KETO-RHAMNOSE 3,5-EPIMERASE"/>
    <property type="match status" value="1"/>
</dbReference>
<dbReference type="SUPFAM" id="SSF51182">
    <property type="entry name" value="RmlC-like cupins"/>
    <property type="match status" value="1"/>
</dbReference>
<dbReference type="EC" id="5.1.3.13" evidence="3 7"/>
<dbReference type="Gene3D" id="2.60.120.10">
    <property type="entry name" value="Jelly Rolls"/>
    <property type="match status" value="1"/>
</dbReference>
<comment type="subunit">
    <text evidence="7">Homodimer.</text>
</comment>
<comment type="function">
    <text evidence="2 7">Catalyzes the epimerization of the C3' and C5'positions of dTDP-6-deoxy-D-xylo-4-hexulose, forming dTDP-6-deoxy-L-lyxo-4-hexulose.</text>
</comment>
<evidence type="ECO:0000256" key="7">
    <source>
        <dbReference type="RuleBase" id="RU364069"/>
    </source>
</evidence>
<dbReference type="GO" id="GO:0008830">
    <property type="term" value="F:dTDP-4-dehydrorhamnose 3,5-epimerase activity"/>
    <property type="evidence" value="ECO:0007669"/>
    <property type="project" value="UniProtKB-UniRule"/>
</dbReference>
<dbReference type="RefSeq" id="WP_011996389.1">
    <property type="nucleotide sequence ID" value="NC_009727.1"/>
</dbReference>
<feature type="active site" description="Proton donor" evidence="5">
    <location>
        <position position="134"/>
    </location>
</feature>